<dbReference type="InterPro" id="IPR043504">
    <property type="entry name" value="Peptidase_S1_PA_chymotrypsin"/>
</dbReference>
<organism evidence="4 5">
    <name type="scientific">Streptomyces toxytricini</name>
    <name type="common">Actinomyces toxytricini</name>
    <dbReference type="NCBI Taxonomy" id="67369"/>
    <lineage>
        <taxon>Bacteria</taxon>
        <taxon>Bacillati</taxon>
        <taxon>Actinomycetota</taxon>
        <taxon>Actinomycetes</taxon>
        <taxon>Kitasatosporales</taxon>
        <taxon>Streptomycetaceae</taxon>
        <taxon>Streptomyces</taxon>
    </lineage>
</organism>
<evidence type="ECO:0000313" key="5">
    <source>
        <dbReference type="Proteomes" id="UP001617351"/>
    </source>
</evidence>
<comment type="caution">
    <text evidence="4">The sequence shown here is derived from an EMBL/GenBank/DDBJ whole genome shotgun (WGS) entry which is preliminary data.</text>
</comment>
<dbReference type="SUPFAM" id="SSF50494">
    <property type="entry name" value="Trypsin-like serine proteases"/>
    <property type="match status" value="1"/>
</dbReference>
<keyword evidence="1" id="KW-0732">Signal</keyword>
<feature type="domain" description="Peptidase S1" evidence="3">
    <location>
        <begin position="116"/>
        <end position="340"/>
    </location>
</feature>
<proteinExistence type="predicted"/>
<dbReference type="Proteomes" id="UP001617351">
    <property type="component" value="Unassembled WGS sequence"/>
</dbReference>
<keyword evidence="5" id="KW-1185">Reference proteome</keyword>
<feature type="compositionally biased region" description="Low complexity" evidence="2">
    <location>
        <begin position="90"/>
        <end position="115"/>
    </location>
</feature>
<dbReference type="PANTHER" id="PTHR15462">
    <property type="entry name" value="SERINE PROTEASE"/>
    <property type="match status" value="1"/>
</dbReference>
<evidence type="ECO:0000313" key="4">
    <source>
        <dbReference type="EMBL" id="MFJ2822694.1"/>
    </source>
</evidence>
<sequence length="346" mass="34409">MVSNSRRGSGRPRRLRVRLLAGAGGVLLAAGGAAYAWGLPGILAHSAAGDRARGSYAADPADGDRAAAALLAGVVREVPAAGRSGQGEVSGPAASGPTGAAGPTESPGPAEAPGAAAGGGQSPGPASSGPLAARPAAAEPAIGALFSPGGDGDGAHHCSGVVVHAPGGDLVATAAHCVHRPVLGFRTNLVFVPGYRDGQAPHGVWVPTRIDVDPRWAASQDPDHDIAFLRVRRPGRPGERLEDAVGAYPVRFGAGLPLPARLVGYPGGAEQPLDCSTTAVAESATQLRLDCADVPNGTSGGPVLAGGRTLIGVIGGRDGGGDEWTSYSIRFGDATRELYERAARAG</sequence>
<dbReference type="PROSITE" id="PS50240">
    <property type="entry name" value="TRYPSIN_DOM"/>
    <property type="match status" value="1"/>
</dbReference>
<gene>
    <name evidence="4" type="ORF">ACIO7M_16475</name>
</gene>
<evidence type="ECO:0000256" key="1">
    <source>
        <dbReference type="ARBA" id="ARBA00022729"/>
    </source>
</evidence>
<dbReference type="Pfam" id="PF13365">
    <property type="entry name" value="Trypsin_2"/>
    <property type="match status" value="1"/>
</dbReference>
<protein>
    <submittedName>
        <fullName evidence="4">Trypsin-like serine peptidase</fullName>
        <ecNumber evidence="4">3.4.21.-</ecNumber>
    </submittedName>
</protein>
<feature type="compositionally biased region" description="Low complexity" evidence="2">
    <location>
        <begin position="123"/>
        <end position="135"/>
    </location>
</feature>
<keyword evidence="4" id="KW-0378">Hydrolase</keyword>
<dbReference type="EC" id="3.4.21.-" evidence="4"/>
<dbReference type="Gene3D" id="2.40.10.10">
    <property type="entry name" value="Trypsin-like serine proteases"/>
    <property type="match status" value="2"/>
</dbReference>
<dbReference type="InterPro" id="IPR001254">
    <property type="entry name" value="Trypsin_dom"/>
</dbReference>
<feature type="region of interest" description="Disordered" evidence="2">
    <location>
        <begin position="81"/>
        <end position="135"/>
    </location>
</feature>
<reference evidence="4 5" key="1">
    <citation type="submission" date="2024-10" db="EMBL/GenBank/DDBJ databases">
        <title>The Natural Products Discovery Center: Release of the First 8490 Sequenced Strains for Exploring Actinobacteria Biosynthetic Diversity.</title>
        <authorList>
            <person name="Kalkreuter E."/>
            <person name="Kautsar S.A."/>
            <person name="Yang D."/>
            <person name="Bader C.D."/>
            <person name="Teijaro C.N."/>
            <person name="Fluegel L."/>
            <person name="Davis C.M."/>
            <person name="Simpson J.R."/>
            <person name="Lauterbach L."/>
            <person name="Steele A.D."/>
            <person name="Gui C."/>
            <person name="Meng S."/>
            <person name="Li G."/>
            <person name="Viehrig K."/>
            <person name="Ye F."/>
            <person name="Su P."/>
            <person name="Kiefer A.F."/>
            <person name="Nichols A."/>
            <person name="Cepeda A.J."/>
            <person name="Yan W."/>
            <person name="Fan B."/>
            <person name="Jiang Y."/>
            <person name="Adhikari A."/>
            <person name="Zheng C.-J."/>
            <person name="Schuster L."/>
            <person name="Cowan T.M."/>
            <person name="Smanski M.J."/>
            <person name="Chevrette M.G."/>
            <person name="De Carvalho L.P.S."/>
            <person name="Shen B."/>
        </authorList>
    </citation>
    <scope>NUCLEOTIDE SEQUENCE [LARGE SCALE GENOMIC DNA]</scope>
    <source>
        <strain evidence="4 5">NPDC087220</strain>
    </source>
</reference>
<dbReference type="PANTHER" id="PTHR15462:SF8">
    <property type="entry name" value="SERINE PROTEASE"/>
    <property type="match status" value="1"/>
</dbReference>
<name>A0ABW8EHI4_STRT5</name>
<evidence type="ECO:0000259" key="3">
    <source>
        <dbReference type="PROSITE" id="PS50240"/>
    </source>
</evidence>
<dbReference type="GO" id="GO:0016787">
    <property type="term" value="F:hydrolase activity"/>
    <property type="evidence" value="ECO:0007669"/>
    <property type="project" value="UniProtKB-KW"/>
</dbReference>
<dbReference type="InterPro" id="IPR050966">
    <property type="entry name" value="Glutamyl_endopeptidase"/>
</dbReference>
<dbReference type="EMBL" id="JBIUYY010000006">
    <property type="protein sequence ID" value="MFJ2822694.1"/>
    <property type="molecule type" value="Genomic_DNA"/>
</dbReference>
<accession>A0ABW8EHI4</accession>
<dbReference type="RefSeq" id="WP_402381490.1">
    <property type="nucleotide sequence ID" value="NZ_JBIUYY010000006.1"/>
</dbReference>
<evidence type="ECO:0000256" key="2">
    <source>
        <dbReference type="SAM" id="MobiDB-lite"/>
    </source>
</evidence>
<dbReference type="InterPro" id="IPR009003">
    <property type="entry name" value="Peptidase_S1_PA"/>
</dbReference>